<organism evidence="9 10">
    <name type="scientific">Methylobacterium pseudosasicola</name>
    <dbReference type="NCBI Taxonomy" id="582667"/>
    <lineage>
        <taxon>Bacteria</taxon>
        <taxon>Pseudomonadati</taxon>
        <taxon>Pseudomonadota</taxon>
        <taxon>Alphaproteobacteria</taxon>
        <taxon>Hyphomicrobiales</taxon>
        <taxon>Methylobacteriaceae</taxon>
        <taxon>Methylobacterium</taxon>
    </lineage>
</organism>
<evidence type="ECO:0000256" key="1">
    <source>
        <dbReference type="ARBA" id="ARBA00004651"/>
    </source>
</evidence>
<comment type="subcellular location">
    <subcellularLocation>
        <location evidence="1">Cell membrane</location>
        <topology evidence="1">Multi-pass membrane protein</topology>
    </subcellularLocation>
</comment>
<dbReference type="PANTHER" id="PTHR30485">
    <property type="entry name" value="NI/FE-HYDROGENASE 1 B-TYPE CYTOCHROME SUBUNIT"/>
    <property type="match status" value="1"/>
</dbReference>
<evidence type="ECO:0000313" key="9">
    <source>
        <dbReference type="EMBL" id="SFM34874.1"/>
    </source>
</evidence>
<evidence type="ECO:0000259" key="8">
    <source>
        <dbReference type="Pfam" id="PF01292"/>
    </source>
</evidence>
<keyword evidence="3 7" id="KW-0812">Transmembrane</keyword>
<feature type="transmembrane region" description="Helical" evidence="7">
    <location>
        <begin position="256"/>
        <end position="277"/>
    </location>
</feature>
<feature type="transmembrane region" description="Helical" evidence="7">
    <location>
        <begin position="43"/>
        <end position="67"/>
    </location>
</feature>
<dbReference type="Proteomes" id="UP000199048">
    <property type="component" value="Unassembled WGS sequence"/>
</dbReference>
<dbReference type="STRING" id="582667.SAMN05192568_102816"/>
<dbReference type="Pfam" id="PF01292">
    <property type="entry name" value="Ni_hydr_CYTB"/>
    <property type="match status" value="1"/>
</dbReference>
<evidence type="ECO:0000256" key="4">
    <source>
        <dbReference type="ARBA" id="ARBA00022989"/>
    </source>
</evidence>
<dbReference type="GO" id="GO:0022904">
    <property type="term" value="P:respiratory electron transport chain"/>
    <property type="evidence" value="ECO:0007669"/>
    <property type="project" value="InterPro"/>
</dbReference>
<feature type="transmembrane region" description="Helical" evidence="7">
    <location>
        <begin position="212"/>
        <end position="236"/>
    </location>
</feature>
<evidence type="ECO:0000256" key="2">
    <source>
        <dbReference type="ARBA" id="ARBA00022475"/>
    </source>
</evidence>
<proteinExistence type="predicted"/>
<dbReference type="InterPro" id="IPR016174">
    <property type="entry name" value="Di-haem_cyt_TM"/>
</dbReference>
<dbReference type="PANTHER" id="PTHR30485:SF1">
    <property type="entry name" value="CYTOCHROME YDHU-RELATED"/>
    <property type="match status" value="1"/>
</dbReference>
<keyword evidence="10" id="KW-1185">Reference proteome</keyword>
<dbReference type="GO" id="GO:0005886">
    <property type="term" value="C:plasma membrane"/>
    <property type="evidence" value="ECO:0007669"/>
    <property type="project" value="UniProtKB-SubCell"/>
</dbReference>
<dbReference type="Gene3D" id="1.20.950.20">
    <property type="entry name" value="Transmembrane di-heme cytochromes, Chain C"/>
    <property type="match status" value="1"/>
</dbReference>
<dbReference type="InterPro" id="IPR051542">
    <property type="entry name" value="Hydrogenase_cytochrome"/>
</dbReference>
<dbReference type="AlphaFoldDB" id="A0A1I4Q4B8"/>
<keyword evidence="2" id="KW-1003">Cell membrane</keyword>
<feature type="region of interest" description="Disordered" evidence="6">
    <location>
        <begin position="1"/>
        <end position="25"/>
    </location>
</feature>
<evidence type="ECO:0000313" key="10">
    <source>
        <dbReference type="Proteomes" id="UP000199048"/>
    </source>
</evidence>
<name>A0A1I4Q4B8_9HYPH</name>
<accession>A0A1I4Q4B8</accession>
<dbReference type="GO" id="GO:0009055">
    <property type="term" value="F:electron transfer activity"/>
    <property type="evidence" value="ECO:0007669"/>
    <property type="project" value="InterPro"/>
</dbReference>
<sequence>MTGASTLHDRHAQGDRLPRTYLTRSAPDTGEVERRRWMFRHPVVIRVTHWVNAICLLVLLMSGLQIFNAHPALYWGKISTFDTPLMGMSSTEDDPPKGVTTVLGHSFDTTGYLGSSTGGDGEAADRGFPSWATLPSDQDLTGGRSWHFFFAWAFVLNGLAYLLYGLVSGQLRFRVIPSRDQIRHFGASIREHLTLRFPQGDEAKRYNVIQKLTYLVVLFVLLPVQVLAGLAMSPAMDAAFPFLLTLFDGRQSARTVHFVVAALLVLFVVVHVALVLLSGFWNNMRGMLTGWFVIERKVEPAPVTGETRA</sequence>
<keyword evidence="4 7" id="KW-1133">Transmembrane helix</keyword>
<evidence type="ECO:0000256" key="6">
    <source>
        <dbReference type="SAM" id="MobiDB-lite"/>
    </source>
</evidence>
<feature type="compositionally biased region" description="Basic and acidic residues" evidence="6">
    <location>
        <begin position="7"/>
        <end position="18"/>
    </location>
</feature>
<dbReference type="GO" id="GO:0020037">
    <property type="term" value="F:heme binding"/>
    <property type="evidence" value="ECO:0007669"/>
    <property type="project" value="TreeGrafter"/>
</dbReference>
<feature type="domain" description="Cytochrome b561 bacterial/Ni-hydrogenase" evidence="8">
    <location>
        <begin position="40"/>
        <end position="290"/>
    </location>
</feature>
<dbReference type="InterPro" id="IPR011577">
    <property type="entry name" value="Cyt_b561_bac/Ni-Hgenase"/>
</dbReference>
<evidence type="ECO:0000256" key="7">
    <source>
        <dbReference type="SAM" id="Phobius"/>
    </source>
</evidence>
<protein>
    <submittedName>
        <fullName evidence="9">Thiosulfate reductase cytochrome b subunit</fullName>
    </submittedName>
</protein>
<evidence type="ECO:0000256" key="5">
    <source>
        <dbReference type="ARBA" id="ARBA00023136"/>
    </source>
</evidence>
<dbReference type="EMBL" id="FOTK01000028">
    <property type="protein sequence ID" value="SFM34874.1"/>
    <property type="molecule type" value="Genomic_DNA"/>
</dbReference>
<evidence type="ECO:0000256" key="3">
    <source>
        <dbReference type="ARBA" id="ARBA00022692"/>
    </source>
</evidence>
<gene>
    <name evidence="9" type="ORF">SAMN05192568_102816</name>
</gene>
<reference evidence="10" key="1">
    <citation type="submission" date="2016-10" db="EMBL/GenBank/DDBJ databases">
        <authorList>
            <person name="Varghese N."/>
            <person name="Submissions S."/>
        </authorList>
    </citation>
    <scope>NUCLEOTIDE SEQUENCE [LARGE SCALE GENOMIC DNA]</scope>
    <source>
        <strain evidence="10">BL36</strain>
    </source>
</reference>
<feature type="transmembrane region" description="Helical" evidence="7">
    <location>
        <begin position="146"/>
        <end position="167"/>
    </location>
</feature>
<dbReference type="SUPFAM" id="SSF81342">
    <property type="entry name" value="Transmembrane di-heme cytochromes"/>
    <property type="match status" value="1"/>
</dbReference>
<keyword evidence="5 7" id="KW-0472">Membrane</keyword>